<dbReference type="PIRSF" id="PIRSF006223">
    <property type="entry name" value="DsrC_TusE"/>
    <property type="match status" value="1"/>
</dbReference>
<evidence type="ECO:0000256" key="1">
    <source>
        <dbReference type="ARBA" id="ARBA00004496"/>
    </source>
</evidence>
<dbReference type="Gene3D" id="3.30.1420.10">
    <property type="match status" value="1"/>
</dbReference>
<proteinExistence type="inferred from homology"/>
<dbReference type="Gene3D" id="1.10.10.370">
    <property type="entry name" value="DsrC-like protein, C-terminal domain"/>
    <property type="match status" value="1"/>
</dbReference>
<evidence type="ECO:0000256" key="3">
    <source>
        <dbReference type="ARBA" id="ARBA00022490"/>
    </source>
</evidence>
<dbReference type="SUPFAM" id="SSF69721">
    <property type="entry name" value="DsrC, the gamma subunit of dissimilatory sulfite reductase"/>
    <property type="match status" value="1"/>
</dbReference>
<dbReference type="PANTHER" id="PTHR37010">
    <property type="entry name" value="SULFURTRANSFERASE TUSE"/>
    <property type="match status" value="1"/>
</dbReference>
<dbReference type="AlphaFoldDB" id="A0A855X7Y6"/>
<dbReference type="InterPro" id="IPR025526">
    <property type="entry name" value="DsrC-like_dom_sf"/>
</dbReference>
<accession>A0A855X7Y6</accession>
<dbReference type="Pfam" id="PF04358">
    <property type="entry name" value="DsrC"/>
    <property type="match status" value="1"/>
</dbReference>
<dbReference type="GO" id="GO:0005737">
    <property type="term" value="C:cytoplasm"/>
    <property type="evidence" value="ECO:0007669"/>
    <property type="project" value="UniProtKB-SubCell"/>
</dbReference>
<evidence type="ECO:0000313" key="6">
    <source>
        <dbReference type="Proteomes" id="UP000250918"/>
    </source>
</evidence>
<gene>
    <name evidence="5" type="ORF">C3F09_06100</name>
</gene>
<comment type="subcellular location">
    <subcellularLocation>
        <location evidence="1">Cytoplasm</location>
    </subcellularLocation>
</comment>
<reference evidence="5 6" key="1">
    <citation type="journal article" date="2018" name="ISME J.">
        <title>A methanotrophic archaeon couples anaerobic oxidation of methane to Fe(III) reduction.</title>
        <authorList>
            <person name="Cai C."/>
            <person name="Leu A.O."/>
            <person name="Xie G.J."/>
            <person name="Guo J."/>
            <person name="Feng Y."/>
            <person name="Zhao J.X."/>
            <person name="Tyson G.W."/>
            <person name="Yuan Z."/>
            <person name="Hu S."/>
        </authorList>
    </citation>
    <scope>NUCLEOTIDE SEQUENCE [LARGE SCALE GENOMIC DNA]</scope>
    <source>
        <strain evidence="5">FeB_12</strain>
    </source>
</reference>
<sequence>MAQIEINGAKLELNDEGFLTDPSQWNKEVAAFLAKAEEGLETLTDEHWSVINFIREHYLQNNLAPMVRSICKTTGLPLRRIYELFPSGPAKGACKLAGLPKPDGCV</sequence>
<evidence type="ECO:0000256" key="4">
    <source>
        <dbReference type="PIRSR" id="PIRSR006223-50"/>
    </source>
</evidence>
<dbReference type="GO" id="GO:0097163">
    <property type="term" value="F:sulfur carrier activity"/>
    <property type="evidence" value="ECO:0007669"/>
    <property type="project" value="TreeGrafter"/>
</dbReference>
<dbReference type="InterPro" id="IPR043163">
    <property type="entry name" value="DsrC-like_N"/>
</dbReference>
<organism evidence="5 6">
    <name type="scientific">candidate division GN15 bacterium</name>
    <dbReference type="NCBI Taxonomy" id="2072418"/>
    <lineage>
        <taxon>Bacteria</taxon>
        <taxon>candidate division GN15</taxon>
    </lineage>
</organism>
<dbReference type="NCBIfam" id="TIGR03342">
    <property type="entry name" value="dsrC_tusE_dsvC"/>
    <property type="match status" value="1"/>
</dbReference>
<dbReference type="EMBL" id="PQAP01000074">
    <property type="protein sequence ID" value="PWB72774.1"/>
    <property type="molecule type" value="Genomic_DNA"/>
</dbReference>
<comment type="caution">
    <text evidence="5">The sequence shown here is derived from an EMBL/GenBank/DDBJ whole genome shotgun (WGS) entry which is preliminary data.</text>
</comment>
<dbReference type="GO" id="GO:0002143">
    <property type="term" value="P:tRNA wobble position uridine thiolation"/>
    <property type="evidence" value="ECO:0007669"/>
    <property type="project" value="TreeGrafter"/>
</dbReference>
<dbReference type="PANTHER" id="PTHR37010:SF1">
    <property type="entry name" value="SULFURTRANSFERASE TUSE"/>
    <property type="match status" value="1"/>
</dbReference>
<evidence type="ECO:0000256" key="2">
    <source>
        <dbReference type="ARBA" id="ARBA00005718"/>
    </source>
</evidence>
<name>A0A855X7Y6_9BACT</name>
<comment type="similarity">
    <text evidence="2">Belongs to the DsrC/TusE family.</text>
</comment>
<evidence type="ECO:0000313" key="5">
    <source>
        <dbReference type="EMBL" id="PWB72774.1"/>
    </source>
</evidence>
<dbReference type="Proteomes" id="UP000250918">
    <property type="component" value="Unassembled WGS sequence"/>
</dbReference>
<dbReference type="InterPro" id="IPR042072">
    <property type="entry name" value="DsrC-like_C"/>
</dbReference>
<feature type="active site" description="Cysteine persulfide intermediate" evidence="4">
    <location>
        <position position="105"/>
    </location>
</feature>
<protein>
    <submittedName>
        <fullName evidence="5">Sulfite reductase</fullName>
    </submittedName>
</protein>
<dbReference type="InterPro" id="IPR007453">
    <property type="entry name" value="DsrC/TusE"/>
</dbReference>
<keyword evidence="3" id="KW-0963">Cytoplasm</keyword>